<organism evidence="3 4">
    <name type="scientific">Rosistilla ulvae</name>
    <dbReference type="NCBI Taxonomy" id="1930277"/>
    <lineage>
        <taxon>Bacteria</taxon>
        <taxon>Pseudomonadati</taxon>
        <taxon>Planctomycetota</taxon>
        <taxon>Planctomycetia</taxon>
        <taxon>Pirellulales</taxon>
        <taxon>Pirellulaceae</taxon>
        <taxon>Rosistilla</taxon>
    </lineage>
</organism>
<gene>
    <name evidence="3" type="ORF">EC9_46370</name>
</gene>
<dbReference type="InterPro" id="IPR012495">
    <property type="entry name" value="TadE-like_dom"/>
</dbReference>
<protein>
    <submittedName>
        <fullName evidence="3">TadE-like protein</fullName>
    </submittedName>
</protein>
<keyword evidence="1" id="KW-0472">Membrane</keyword>
<sequence length="144" mass="15547">MTNKHSSRRQPIASRSARSRRGAVAVEFALTAGIAIAFFFASFEFCRVAMIRHTVDNAVYEAARTGIVPGATSNEVRAKATEILSTIGITNANIKVNPTNITSNSANLTVDITVPIEKNAFGASLFFKGKNVQRALKMSRETAQ</sequence>
<keyword evidence="1" id="KW-0812">Transmembrane</keyword>
<accession>A0A517M6D5</accession>
<evidence type="ECO:0000313" key="3">
    <source>
        <dbReference type="EMBL" id="QDS90429.1"/>
    </source>
</evidence>
<dbReference type="KEGG" id="ruv:EC9_46370"/>
<evidence type="ECO:0000256" key="1">
    <source>
        <dbReference type="SAM" id="Phobius"/>
    </source>
</evidence>
<reference evidence="3 4" key="1">
    <citation type="submission" date="2019-02" db="EMBL/GenBank/DDBJ databases">
        <title>Deep-cultivation of Planctomycetes and their phenomic and genomic characterization uncovers novel biology.</title>
        <authorList>
            <person name="Wiegand S."/>
            <person name="Jogler M."/>
            <person name="Boedeker C."/>
            <person name="Pinto D."/>
            <person name="Vollmers J."/>
            <person name="Rivas-Marin E."/>
            <person name="Kohn T."/>
            <person name="Peeters S.H."/>
            <person name="Heuer A."/>
            <person name="Rast P."/>
            <person name="Oberbeckmann S."/>
            <person name="Bunk B."/>
            <person name="Jeske O."/>
            <person name="Meyerdierks A."/>
            <person name="Storesund J.E."/>
            <person name="Kallscheuer N."/>
            <person name="Luecker S."/>
            <person name="Lage O.M."/>
            <person name="Pohl T."/>
            <person name="Merkel B.J."/>
            <person name="Hornburger P."/>
            <person name="Mueller R.-W."/>
            <person name="Bruemmer F."/>
            <person name="Labrenz M."/>
            <person name="Spormann A.M."/>
            <person name="Op den Camp H."/>
            <person name="Overmann J."/>
            <person name="Amann R."/>
            <person name="Jetten M.S.M."/>
            <person name="Mascher T."/>
            <person name="Medema M.H."/>
            <person name="Devos D.P."/>
            <person name="Kaster A.-K."/>
            <person name="Ovreas L."/>
            <person name="Rohde M."/>
            <person name="Galperin M.Y."/>
            <person name="Jogler C."/>
        </authorList>
    </citation>
    <scope>NUCLEOTIDE SEQUENCE [LARGE SCALE GENOMIC DNA]</scope>
    <source>
        <strain evidence="3 4">EC9</strain>
    </source>
</reference>
<feature type="domain" description="TadE-like" evidence="2">
    <location>
        <begin position="22"/>
        <end position="64"/>
    </location>
</feature>
<dbReference type="Proteomes" id="UP000319557">
    <property type="component" value="Chromosome"/>
</dbReference>
<dbReference type="Pfam" id="PF07811">
    <property type="entry name" value="TadE"/>
    <property type="match status" value="1"/>
</dbReference>
<keyword evidence="4" id="KW-1185">Reference proteome</keyword>
<dbReference type="EMBL" id="CP036261">
    <property type="protein sequence ID" value="QDS90429.1"/>
    <property type="molecule type" value="Genomic_DNA"/>
</dbReference>
<proteinExistence type="predicted"/>
<feature type="transmembrane region" description="Helical" evidence="1">
    <location>
        <begin position="21"/>
        <end position="43"/>
    </location>
</feature>
<dbReference type="RefSeq" id="WP_145348244.1">
    <property type="nucleotide sequence ID" value="NZ_CP036261.1"/>
</dbReference>
<evidence type="ECO:0000313" key="4">
    <source>
        <dbReference type="Proteomes" id="UP000319557"/>
    </source>
</evidence>
<evidence type="ECO:0000259" key="2">
    <source>
        <dbReference type="Pfam" id="PF07811"/>
    </source>
</evidence>
<dbReference type="AlphaFoldDB" id="A0A517M6D5"/>
<dbReference type="OrthoDB" id="271198at2"/>
<keyword evidence="1" id="KW-1133">Transmembrane helix</keyword>
<name>A0A517M6D5_9BACT</name>